<evidence type="ECO:0000256" key="1">
    <source>
        <dbReference type="SAM" id="MobiDB-lite"/>
    </source>
</evidence>
<name>A0A6B9XTB5_PICSI</name>
<proteinExistence type="predicted"/>
<accession>A0A6B9XTB5</accession>
<dbReference type="EMBL" id="MK697699">
    <property type="protein sequence ID" value="QHR90278.1"/>
    <property type="molecule type" value="Genomic_DNA"/>
</dbReference>
<evidence type="ECO:0000313" key="2">
    <source>
        <dbReference type="EMBL" id="QHR90278.1"/>
    </source>
</evidence>
<gene>
    <name evidence="2" type="primary">orf04324</name>
    <name evidence="2" type="ORF">Q903MT_gene4301</name>
</gene>
<sequence>MPDYFLPLRSQEGGFALKSIYSVALPTASRQAPNEQAGETNQSLNQSLTPSLNDSVNRSLHPSIHPSFLNYICNNESIAKFFKFFII</sequence>
<dbReference type="AlphaFoldDB" id="A0A6B9XTB5"/>
<feature type="region of interest" description="Disordered" evidence="1">
    <location>
        <begin position="31"/>
        <end position="51"/>
    </location>
</feature>
<organism evidence="2">
    <name type="scientific">Picea sitchensis</name>
    <name type="common">Sitka spruce</name>
    <name type="synonym">Pinus sitchensis</name>
    <dbReference type="NCBI Taxonomy" id="3332"/>
    <lineage>
        <taxon>Eukaryota</taxon>
        <taxon>Viridiplantae</taxon>
        <taxon>Streptophyta</taxon>
        <taxon>Embryophyta</taxon>
        <taxon>Tracheophyta</taxon>
        <taxon>Spermatophyta</taxon>
        <taxon>Pinopsida</taxon>
        <taxon>Pinidae</taxon>
        <taxon>Conifers I</taxon>
        <taxon>Pinales</taxon>
        <taxon>Pinaceae</taxon>
        <taxon>Picea</taxon>
    </lineage>
</organism>
<reference evidence="2" key="1">
    <citation type="submission" date="2019-03" db="EMBL/GenBank/DDBJ databases">
        <title>Largest Complete Mitochondrial Genome of a Gymnosperm, Sitka Spruce (Picea sitchensis), Indicates Complex Physical Structure.</title>
        <authorList>
            <person name="Jackman S.D."/>
            <person name="Coombe L."/>
            <person name="Warren R."/>
            <person name="Kirk H."/>
            <person name="Trinh E."/>
            <person name="McLeod T."/>
            <person name="Pleasance S."/>
            <person name="Pandoh P."/>
            <person name="Zhao Y."/>
            <person name="Coope R."/>
            <person name="Bousquet J."/>
            <person name="Bohlmann J.C."/>
            <person name="Jones S.J.M."/>
            <person name="Birol I."/>
        </authorList>
    </citation>
    <scope>NUCLEOTIDE SEQUENCE</scope>
    <source>
        <strain evidence="2">Q903</strain>
    </source>
</reference>
<geneLocation type="mitochondrion" evidence="2"/>
<protein>
    <submittedName>
        <fullName evidence="2">Uncharacterized protein</fullName>
    </submittedName>
</protein>
<keyword evidence="2" id="KW-0496">Mitochondrion</keyword>